<dbReference type="EMBL" id="JBHSWE010000001">
    <property type="protein sequence ID" value="MFC6673576.1"/>
    <property type="molecule type" value="Genomic_DNA"/>
</dbReference>
<name>A0ABW2A7Q5_9GAMM</name>
<protein>
    <submittedName>
        <fullName evidence="1">DUF3080 family protein</fullName>
    </submittedName>
</protein>
<proteinExistence type="predicted"/>
<dbReference type="Proteomes" id="UP001596422">
    <property type="component" value="Unassembled WGS sequence"/>
</dbReference>
<dbReference type="InterPro" id="IPR021431">
    <property type="entry name" value="DUF3080"/>
</dbReference>
<dbReference type="RefSeq" id="WP_379912064.1">
    <property type="nucleotide sequence ID" value="NZ_JBHSWE010000001.1"/>
</dbReference>
<sequence>MWKAKRHIAESLLTAALLLLAGCDGSGPEEMLDDYASRVSNTLDEPIETDFDVAGRLPLFPARRERSLPLTDLRQGLVEVLALRHCDLLHLIAERNSSLGKVMAPSQQLVYEMRFLARLRDCRRDLDSAPSPDPDLLAQVNAIYSVKSRELPVAIWNAVYASSEMEVNFSRGDPPMPLEPDGSALAALSSLEQLTDLAALAQLPDWPLPALLDVIEQPYQTLNRNRFGSQWLKSLLLLTETLERTARGLESRERRYPLCPQYRPTPDARILLNVFTQYYAGAVQPYLARVHRDGSRWRDLHLTLMHQLPATEAMQQYRWQVFAGENPDSLWQRYILARDHHTSAWQAVLRRCGLMPGVENTADS</sequence>
<reference evidence="2" key="1">
    <citation type="journal article" date="2019" name="Int. J. Syst. Evol. Microbiol.">
        <title>The Global Catalogue of Microorganisms (GCM) 10K type strain sequencing project: providing services to taxonomists for standard genome sequencing and annotation.</title>
        <authorList>
            <consortium name="The Broad Institute Genomics Platform"/>
            <consortium name="The Broad Institute Genome Sequencing Center for Infectious Disease"/>
            <person name="Wu L."/>
            <person name="Ma J."/>
        </authorList>
    </citation>
    <scope>NUCLEOTIDE SEQUENCE [LARGE SCALE GENOMIC DNA]</scope>
    <source>
        <strain evidence="2">NBRC 111756</strain>
    </source>
</reference>
<comment type="caution">
    <text evidence="1">The sequence shown here is derived from an EMBL/GenBank/DDBJ whole genome shotgun (WGS) entry which is preliminary data.</text>
</comment>
<keyword evidence="2" id="KW-1185">Reference proteome</keyword>
<dbReference type="PROSITE" id="PS51257">
    <property type="entry name" value="PROKAR_LIPOPROTEIN"/>
    <property type="match status" value="1"/>
</dbReference>
<gene>
    <name evidence="1" type="ORF">ACFQDL_28405</name>
</gene>
<evidence type="ECO:0000313" key="1">
    <source>
        <dbReference type="EMBL" id="MFC6673576.1"/>
    </source>
</evidence>
<evidence type="ECO:0000313" key="2">
    <source>
        <dbReference type="Proteomes" id="UP001596422"/>
    </source>
</evidence>
<organism evidence="1 2">
    <name type="scientific">Marinobacterium aestuariivivens</name>
    <dbReference type="NCBI Taxonomy" id="1698799"/>
    <lineage>
        <taxon>Bacteria</taxon>
        <taxon>Pseudomonadati</taxon>
        <taxon>Pseudomonadota</taxon>
        <taxon>Gammaproteobacteria</taxon>
        <taxon>Oceanospirillales</taxon>
        <taxon>Oceanospirillaceae</taxon>
        <taxon>Marinobacterium</taxon>
    </lineage>
</organism>
<accession>A0ABW2A7Q5</accession>
<dbReference type="Pfam" id="PF11279">
    <property type="entry name" value="DUF3080"/>
    <property type="match status" value="1"/>
</dbReference>